<dbReference type="PROSITE" id="PS50110">
    <property type="entry name" value="RESPONSE_REGULATORY"/>
    <property type="match status" value="2"/>
</dbReference>
<name>A0A4Z1A5P2_9LEPT</name>
<dbReference type="NCBIfam" id="TIGR00229">
    <property type="entry name" value="sensory_box"/>
    <property type="match status" value="4"/>
</dbReference>
<dbReference type="InterPro" id="IPR036890">
    <property type="entry name" value="HATPase_C_sf"/>
</dbReference>
<dbReference type="Pfam" id="PF13188">
    <property type="entry name" value="PAS_8"/>
    <property type="match status" value="1"/>
</dbReference>
<dbReference type="Pfam" id="PF00072">
    <property type="entry name" value="Response_reg"/>
    <property type="match status" value="2"/>
</dbReference>
<dbReference type="InterPro" id="IPR003594">
    <property type="entry name" value="HATPase_dom"/>
</dbReference>
<dbReference type="PROSITE" id="PS50109">
    <property type="entry name" value="HIS_KIN"/>
    <property type="match status" value="1"/>
</dbReference>
<dbReference type="PROSITE" id="PS50113">
    <property type="entry name" value="PAC"/>
    <property type="match status" value="3"/>
</dbReference>
<feature type="coiled-coil region" evidence="5">
    <location>
        <begin position="123"/>
        <end position="150"/>
    </location>
</feature>
<proteinExistence type="predicted"/>
<dbReference type="InterPro" id="IPR003661">
    <property type="entry name" value="HisK_dim/P_dom"/>
</dbReference>
<keyword evidence="11" id="KW-1185">Reference proteome</keyword>
<keyword evidence="5" id="KW-0175">Coiled coil</keyword>
<feature type="domain" description="Histidine kinase" evidence="6">
    <location>
        <begin position="844"/>
        <end position="1069"/>
    </location>
</feature>
<dbReference type="SMART" id="SM00091">
    <property type="entry name" value="PAS"/>
    <property type="match status" value="5"/>
</dbReference>
<feature type="domain" description="PAS" evidence="8">
    <location>
        <begin position="704"/>
        <end position="753"/>
    </location>
</feature>
<dbReference type="Gene3D" id="1.10.287.130">
    <property type="match status" value="1"/>
</dbReference>
<dbReference type="PRINTS" id="PR00344">
    <property type="entry name" value="BCTRLSENSOR"/>
</dbReference>
<feature type="coiled-coil region" evidence="5">
    <location>
        <begin position="433"/>
        <end position="460"/>
    </location>
</feature>
<feature type="domain" description="PAC" evidence="9">
    <location>
        <begin position="781"/>
        <end position="831"/>
    </location>
</feature>
<evidence type="ECO:0000259" key="6">
    <source>
        <dbReference type="PROSITE" id="PS50109"/>
    </source>
</evidence>
<organism evidence="10 11">
    <name type="scientific">Leptospira congkakensis</name>
    <dbReference type="NCBI Taxonomy" id="2484932"/>
    <lineage>
        <taxon>Bacteria</taxon>
        <taxon>Pseudomonadati</taxon>
        <taxon>Spirochaetota</taxon>
        <taxon>Spirochaetia</taxon>
        <taxon>Leptospirales</taxon>
        <taxon>Leptospiraceae</taxon>
        <taxon>Leptospira</taxon>
    </lineage>
</organism>
<gene>
    <name evidence="10" type="ORF">EHQ69_07205</name>
</gene>
<feature type="domain" description="PAC" evidence="9">
    <location>
        <begin position="369"/>
        <end position="421"/>
    </location>
</feature>
<dbReference type="SMART" id="SM00388">
    <property type="entry name" value="HisKA"/>
    <property type="match status" value="1"/>
</dbReference>
<feature type="modified residue" description="4-aspartylphosphate" evidence="4">
    <location>
        <position position="56"/>
    </location>
</feature>
<evidence type="ECO:0000259" key="7">
    <source>
        <dbReference type="PROSITE" id="PS50110"/>
    </source>
</evidence>
<dbReference type="Gene3D" id="3.40.50.2300">
    <property type="match status" value="2"/>
</dbReference>
<dbReference type="InterPro" id="IPR011006">
    <property type="entry name" value="CheY-like_superfamily"/>
</dbReference>
<dbReference type="InterPro" id="IPR001789">
    <property type="entry name" value="Sig_transdc_resp-reg_receiver"/>
</dbReference>
<feature type="domain" description="Response regulatory" evidence="7">
    <location>
        <begin position="6"/>
        <end position="121"/>
    </location>
</feature>
<feature type="domain" description="PAS" evidence="8">
    <location>
        <begin position="450"/>
        <end position="506"/>
    </location>
</feature>
<dbReference type="EC" id="2.7.13.3" evidence="2"/>
<dbReference type="SUPFAM" id="SSF47384">
    <property type="entry name" value="Homodimeric domain of signal transducing histidine kinase"/>
    <property type="match status" value="1"/>
</dbReference>
<feature type="domain" description="PAC" evidence="9">
    <location>
        <begin position="525"/>
        <end position="577"/>
    </location>
</feature>
<dbReference type="PANTHER" id="PTHR43065:SF49">
    <property type="entry name" value="HISTIDINE KINASE"/>
    <property type="match status" value="1"/>
</dbReference>
<dbReference type="SMART" id="SM00387">
    <property type="entry name" value="HATPase_c"/>
    <property type="match status" value="1"/>
</dbReference>
<evidence type="ECO:0000313" key="10">
    <source>
        <dbReference type="EMBL" id="TGL94245.1"/>
    </source>
</evidence>
<evidence type="ECO:0000259" key="8">
    <source>
        <dbReference type="PROSITE" id="PS50112"/>
    </source>
</evidence>
<dbReference type="Gene3D" id="3.30.450.20">
    <property type="entry name" value="PAS domain"/>
    <property type="match status" value="5"/>
</dbReference>
<dbReference type="InterPro" id="IPR000014">
    <property type="entry name" value="PAS"/>
</dbReference>
<evidence type="ECO:0000313" key="11">
    <source>
        <dbReference type="Proteomes" id="UP000298263"/>
    </source>
</evidence>
<evidence type="ECO:0000256" key="3">
    <source>
        <dbReference type="ARBA" id="ARBA00022553"/>
    </source>
</evidence>
<comment type="caution">
    <text evidence="10">The sequence shown here is derived from an EMBL/GenBank/DDBJ whole genome shotgun (WGS) entry which is preliminary data.</text>
</comment>
<keyword evidence="3 4" id="KW-0597">Phosphoprotein</keyword>
<dbReference type="PANTHER" id="PTHR43065">
    <property type="entry name" value="SENSOR HISTIDINE KINASE"/>
    <property type="match status" value="1"/>
</dbReference>
<dbReference type="SUPFAM" id="SSF55874">
    <property type="entry name" value="ATPase domain of HSP90 chaperone/DNA topoisomerase II/histidine kinase"/>
    <property type="match status" value="1"/>
</dbReference>
<evidence type="ECO:0000259" key="9">
    <source>
        <dbReference type="PROSITE" id="PS50113"/>
    </source>
</evidence>
<dbReference type="SMART" id="SM00448">
    <property type="entry name" value="REC"/>
    <property type="match status" value="2"/>
</dbReference>
<dbReference type="PROSITE" id="PS50112">
    <property type="entry name" value="PAS"/>
    <property type="match status" value="3"/>
</dbReference>
<dbReference type="InterPro" id="IPR004358">
    <property type="entry name" value="Sig_transdc_His_kin-like_C"/>
</dbReference>
<dbReference type="InterPro" id="IPR035965">
    <property type="entry name" value="PAS-like_dom_sf"/>
</dbReference>
<dbReference type="InterPro" id="IPR000700">
    <property type="entry name" value="PAS-assoc_C"/>
</dbReference>
<dbReference type="Pfam" id="PF02518">
    <property type="entry name" value="HATPase_c"/>
    <property type="match status" value="1"/>
</dbReference>
<evidence type="ECO:0000256" key="2">
    <source>
        <dbReference type="ARBA" id="ARBA00012438"/>
    </source>
</evidence>
<comment type="catalytic activity">
    <reaction evidence="1">
        <text>ATP + protein L-histidine = ADP + protein N-phospho-L-histidine.</text>
        <dbReference type="EC" id="2.7.13.3"/>
    </reaction>
</comment>
<dbReference type="InterPro" id="IPR001610">
    <property type="entry name" value="PAC"/>
</dbReference>
<dbReference type="InterPro" id="IPR036097">
    <property type="entry name" value="HisK_dim/P_sf"/>
</dbReference>
<accession>A0A4Z1A5P2</accession>
<dbReference type="CDD" id="cd00130">
    <property type="entry name" value="PAS"/>
    <property type="match status" value="4"/>
</dbReference>
<reference evidence="10" key="1">
    <citation type="journal article" date="2019" name="PLoS Negl. Trop. Dis.">
        <title>Revisiting the worldwide diversity of Leptospira species in the environment.</title>
        <authorList>
            <person name="Vincent A.T."/>
            <person name="Schiettekatte O."/>
            <person name="Bourhy P."/>
            <person name="Veyrier F.J."/>
            <person name="Picardeau M."/>
        </authorList>
    </citation>
    <scope>NUCLEOTIDE SEQUENCE [LARGE SCALE GENOMIC DNA]</scope>
    <source>
        <strain evidence="10">201702422</strain>
    </source>
</reference>
<dbReference type="Pfam" id="PF13426">
    <property type="entry name" value="PAS_9"/>
    <property type="match status" value="3"/>
</dbReference>
<feature type="domain" description="Response regulatory" evidence="7">
    <location>
        <begin position="1094"/>
        <end position="1210"/>
    </location>
</feature>
<evidence type="ECO:0000256" key="5">
    <source>
        <dbReference type="SAM" id="Coils"/>
    </source>
</evidence>
<dbReference type="SMART" id="SM00086">
    <property type="entry name" value="PAC"/>
    <property type="match status" value="3"/>
</dbReference>
<dbReference type="OrthoDB" id="9815750at2"/>
<evidence type="ECO:0000256" key="1">
    <source>
        <dbReference type="ARBA" id="ARBA00000085"/>
    </source>
</evidence>
<sequence length="1212" mass="138137">MNPSKKILYVEDDPLWAKLISRQLEEYGYAIVYVNSGEAALEILKSDEVIDLVLMDIDLGTGIDGIKLSELIQQQYNLPLLFFSSHTERAIVEKTENITNYGYVVKSSSLTVLDASIKMALKLFNAKENIKNQRNELDSSYEKMQATNEMLLQNQIQIKQSEEKYRNIYESNLMPISIFDRNTLKFLSVNQAFSDLYGFTQNDFSKMTILDIIPDDITELNRMKESLIQNYEGMANIGIFSHKKQNGQNIQVEILRSETNFEGKNAILIVAQNITSRMEVDQKLIEAKKRAEISNHLLRSFKVALDEHALVSIADPKGSITYVNEKFCDVSKYLASELIGNDHRIINSGYHDKSFFQNLWFTIKNKKVWRGDIQNKAKDGTFYWVNSTIIPILDLEGNVSQFISIRTEITEQKKYQLELSTQALRLQEEVAKRKEFQNNLQESYARLQESEERFRLLTQNVRDYAIIMLDIEGKVLIWNDGAQNLKGYKAEDVIGKSMSIFYAPEDIALGLPTQLIEKASKGERVENEGTLVRADGLEFYANVILTPVYTNENELIGLAMITRDITKERQSEQALRFINEELESILNTLPDLLFEFDLTGRYINFRTSKDNLLALSPDLFLDKLVSDVLPLPAAKIVLSCLKEANEKGFSTGAEMELVVNGEIKWFELSVAKKKSRNAIDHPLFVMLSRDVTDKKIIQIALIENESKLNSILDNIEDTILSFDKFGLIKYVNSSVKNTFGYEQFELMNHNILLLKGDVEDEEKEFFLYENLKLEISQFTGLSREVKAFNKNGETFPVDLSITRSKYLNEPYFTAVIKDLTSRKSIEAHLRQSQKLESLGQISGGIAHDFNNILAILLGNLELISRKIPDKDHSLKSKIDASLRAVGRGTSITKKLLAFARKQIVSLERVDLNASVLDMKDLIYQVIGKQIELNLELHEQPLYINVDVSELENVILNLAINARDAMSNSGSLTIRTSFTKDIYLFNDEKKNVSEGSEFAELAIIDNGKGIPFHLQEKVFEPFFTTKQKDKGTGLGLSLTYGFVKQSGGFIHLYSEPEKGTCFKLYFPLREKLEKYSDKDEITDVEILPEVASKFNILIVDDEPSILQICSTFISELGFKIKTALNVDLAIQILESRSKVDLVITDILMPGKLNGIDLARLIRERYPEIKILLSSGFPGHLHEGDVLEIQQYSFIEKPFQFDSLKKKIKELLLD</sequence>
<dbReference type="SUPFAM" id="SSF52172">
    <property type="entry name" value="CheY-like"/>
    <property type="match status" value="2"/>
</dbReference>
<dbReference type="AlphaFoldDB" id="A0A4Z1A5P2"/>
<dbReference type="RefSeq" id="WP_135587273.1">
    <property type="nucleotide sequence ID" value="NZ_RQGO01000019.1"/>
</dbReference>
<evidence type="ECO:0000256" key="4">
    <source>
        <dbReference type="PROSITE-ProRule" id="PRU00169"/>
    </source>
</evidence>
<dbReference type="Proteomes" id="UP000298263">
    <property type="component" value="Unassembled WGS sequence"/>
</dbReference>
<protein>
    <recommendedName>
        <fullName evidence="2">histidine kinase</fullName>
        <ecNumber evidence="2">2.7.13.3</ecNumber>
    </recommendedName>
</protein>
<dbReference type="EMBL" id="RQGP01000010">
    <property type="protein sequence ID" value="TGL94245.1"/>
    <property type="molecule type" value="Genomic_DNA"/>
</dbReference>
<dbReference type="SUPFAM" id="SSF55785">
    <property type="entry name" value="PYP-like sensor domain (PAS domain)"/>
    <property type="match status" value="5"/>
</dbReference>
<dbReference type="CDD" id="cd00082">
    <property type="entry name" value="HisKA"/>
    <property type="match status" value="1"/>
</dbReference>
<dbReference type="InterPro" id="IPR005467">
    <property type="entry name" value="His_kinase_dom"/>
</dbReference>
<dbReference type="GO" id="GO:0000155">
    <property type="term" value="F:phosphorelay sensor kinase activity"/>
    <property type="evidence" value="ECO:0007669"/>
    <property type="project" value="InterPro"/>
</dbReference>
<dbReference type="Gene3D" id="3.30.565.10">
    <property type="entry name" value="Histidine kinase-like ATPase, C-terminal domain"/>
    <property type="match status" value="1"/>
</dbReference>
<feature type="modified residue" description="4-aspartylphosphate" evidence="4">
    <location>
        <position position="1144"/>
    </location>
</feature>
<feature type="domain" description="PAS" evidence="8">
    <location>
        <begin position="161"/>
        <end position="231"/>
    </location>
</feature>